<reference evidence="1" key="1">
    <citation type="submission" date="2022-04" db="EMBL/GenBank/DDBJ databases">
        <title>Chromosome-scale genome assembly of Holotrichia oblita Faldermann.</title>
        <authorList>
            <person name="Rongchong L."/>
        </authorList>
    </citation>
    <scope>NUCLEOTIDE SEQUENCE</scope>
    <source>
        <strain evidence="1">81SQS9</strain>
    </source>
</reference>
<evidence type="ECO:0000313" key="1">
    <source>
        <dbReference type="EMBL" id="KAI4455722.1"/>
    </source>
</evidence>
<dbReference type="Proteomes" id="UP001056778">
    <property type="component" value="Chromosome 9"/>
</dbReference>
<protein>
    <submittedName>
        <fullName evidence="1">Uncharacterized protein</fullName>
    </submittedName>
</protein>
<name>A0ACB9SL34_HOLOL</name>
<sequence>MQQGDYHNLIQEMRVGDKEMFFNYTRLTVEQFDGLLALVGPSITKNSPRKPIPPAARLADFGDKDIFEYDMDILEIIDFGFLRTIYTRNNYFQLLDDYTFLDDFGYIKNPYITFAH</sequence>
<keyword evidence="2" id="KW-1185">Reference proteome</keyword>
<dbReference type="EMBL" id="CM043023">
    <property type="protein sequence ID" value="KAI4455722.1"/>
    <property type="molecule type" value="Genomic_DNA"/>
</dbReference>
<organism evidence="1 2">
    <name type="scientific">Holotrichia oblita</name>
    <name type="common">Chafer beetle</name>
    <dbReference type="NCBI Taxonomy" id="644536"/>
    <lineage>
        <taxon>Eukaryota</taxon>
        <taxon>Metazoa</taxon>
        <taxon>Ecdysozoa</taxon>
        <taxon>Arthropoda</taxon>
        <taxon>Hexapoda</taxon>
        <taxon>Insecta</taxon>
        <taxon>Pterygota</taxon>
        <taxon>Neoptera</taxon>
        <taxon>Endopterygota</taxon>
        <taxon>Coleoptera</taxon>
        <taxon>Polyphaga</taxon>
        <taxon>Scarabaeiformia</taxon>
        <taxon>Scarabaeidae</taxon>
        <taxon>Melolonthinae</taxon>
        <taxon>Holotrichia</taxon>
    </lineage>
</organism>
<accession>A0ACB9SL34</accession>
<proteinExistence type="predicted"/>
<evidence type="ECO:0000313" key="2">
    <source>
        <dbReference type="Proteomes" id="UP001056778"/>
    </source>
</evidence>
<gene>
    <name evidence="1" type="ORF">MML48_9g00008281</name>
</gene>
<comment type="caution">
    <text evidence="1">The sequence shown here is derived from an EMBL/GenBank/DDBJ whole genome shotgun (WGS) entry which is preliminary data.</text>
</comment>